<accession>A0ACC0A2H5</accession>
<gene>
    <name evidence="1" type="ORF">M9H77_31354</name>
</gene>
<evidence type="ECO:0000313" key="1">
    <source>
        <dbReference type="EMBL" id="KAI5654167.1"/>
    </source>
</evidence>
<sequence length="266" mass="30148">MPRQTAASYSSKRARNADPSSPENDPPIPSFLDTLTDRSNRDLYDKKKDNRIERERTLDPIFDNQLEIFNVFTGLGVVINVICRNSLSGDQNAEGVSILIACRGVRRMDTSRGRSIPTQPLSLAPLPVLSSEIRSGKKHNKACHRVGVRPRMNTGHSRNIWNFNDLLPRMRVVSSLIGEQQFLTNASDVISGLSISRSSLKNNETEKRWIARLGLSRREDFGHECARLEEEEDEEEEAEGSDEGYEQSDSILRATIEHMQIRQTQR</sequence>
<dbReference type="EMBL" id="CM044707">
    <property type="protein sequence ID" value="KAI5654167.1"/>
    <property type="molecule type" value="Genomic_DNA"/>
</dbReference>
<dbReference type="Proteomes" id="UP001060085">
    <property type="component" value="Linkage Group LG07"/>
</dbReference>
<comment type="caution">
    <text evidence="1">The sequence shown here is derived from an EMBL/GenBank/DDBJ whole genome shotgun (WGS) entry which is preliminary data.</text>
</comment>
<protein>
    <submittedName>
        <fullName evidence="1">Uncharacterized protein</fullName>
    </submittedName>
</protein>
<reference evidence="2" key="1">
    <citation type="journal article" date="2023" name="Nat. Plants">
        <title>Single-cell RNA sequencing provides a high-resolution roadmap for understanding the multicellular compartmentation of specialized metabolism.</title>
        <authorList>
            <person name="Sun S."/>
            <person name="Shen X."/>
            <person name="Li Y."/>
            <person name="Li Y."/>
            <person name="Wang S."/>
            <person name="Li R."/>
            <person name="Zhang H."/>
            <person name="Shen G."/>
            <person name="Guo B."/>
            <person name="Wei J."/>
            <person name="Xu J."/>
            <person name="St-Pierre B."/>
            <person name="Chen S."/>
            <person name="Sun C."/>
        </authorList>
    </citation>
    <scope>NUCLEOTIDE SEQUENCE [LARGE SCALE GENOMIC DNA]</scope>
</reference>
<keyword evidence="2" id="KW-1185">Reference proteome</keyword>
<name>A0ACC0A2H5_CATRO</name>
<proteinExistence type="predicted"/>
<evidence type="ECO:0000313" key="2">
    <source>
        <dbReference type="Proteomes" id="UP001060085"/>
    </source>
</evidence>
<organism evidence="1 2">
    <name type="scientific">Catharanthus roseus</name>
    <name type="common">Madagascar periwinkle</name>
    <name type="synonym">Vinca rosea</name>
    <dbReference type="NCBI Taxonomy" id="4058"/>
    <lineage>
        <taxon>Eukaryota</taxon>
        <taxon>Viridiplantae</taxon>
        <taxon>Streptophyta</taxon>
        <taxon>Embryophyta</taxon>
        <taxon>Tracheophyta</taxon>
        <taxon>Spermatophyta</taxon>
        <taxon>Magnoliopsida</taxon>
        <taxon>eudicotyledons</taxon>
        <taxon>Gunneridae</taxon>
        <taxon>Pentapetalae</taxon>
        <taxon>asterids</taxon>
        <taxon>lamiids</taxon>
        <taxon>Gentianales</taxon>
        <taxon>Apocynaceae</taxon>
        <taxon>Rauvolfioideae</taxon>
        <taxon>Vinceae</taxon>
        <taxon>Catharanthinae</taxon>
        <taxon>Catharanthus</taxon>
    </lineage>
</organism>